<keyword evidence="2" id="KW-0479">Metal-binding</keyword>
<protein>
    <submittedName>
        <fullName evidence="4">DDE Tnp4 domain-containing protein</fullName>
    </submittedName>
</protein>
<accession>A0A182F482</accession>
<dbReference type="Proteomes" id="UP000069272">
    <property type="component" value="Chromosome 3R"/>
</dbReference>
<dbReference type="GO" id="GO:0046872">
    <property type="term" value="F:metal ion binding"/>
    <property type="evidence" value="ECO:0007669"/>
    <property type="project" value="UniProtKB-KW"/>
</dbReference>
<reference evidence="4" key="2">
    <citation type="submission" date="2022-08" db="UniProtKB">
        <authorList>
            <consortium name="EnsemblMetazoa"/>
        </authorList>
    </citation>
    <scope>IDENTIFICATION</scope>
    <source>
        <strain evidence="4">STECLA/ALBI9_A</strain>
    </source>
</reference>
<dbReference type="EnsemblMetazoa" id="AALB001272-RA">
    <property type="protein sequence ID" value="AALB001272-PA"/>
    <property type="gene ID" value="AALB001272"/>
</dbReference>
<proteinExistence type="predicted"/>
<reference evidence="4 5" key="1">
    <citation type="journal article" date="2017" name="G3 (Bethesda)">
        <title>The Physical Genome Mapping of Anopheles albimanus Corrected Scaffold Misassemblies and Identified Interarm Rearrangements in Genus Anopheles.</title>
        <authorList>
            <person name="Artemov G.N."/>
            <person name="Peery A.N."/>
            <person name="Jiang X."/>
            <person name="Tu Z."/>
            <person name="Stegniy V.N."/>
            <person name="Sharakhova M.V."/>
            <person name="Sharakhov I.V."/>
        </authorList>
    </citation>
    <scope>NUCLEOTIDE SEQUENCE [LARGE SCALE GENOMIC DNA]</scope>
    <source>
        <strain evidence="4 5">ALBI9_A</strain>
    </source>
</reference>
<dbReference type="Pfam" id="PF13359">
    <property type="entry name" value="DDE_Tnp_4"/>
    <property type="match status" value="1"/>
</dbReference>
<evidence type="ECO:0000313" key="4">
    <source>
        <dbReference type="EnsemblMetazoa" id="AALB001272-PA"/>
    </source>
</evidence>
<comment type="cofactor">
    <cofactor evidence="1">
        <name>a divalent metal cation</name>
        <dbReference type="ChEBI" id="CHEBI:60240"/>
    </cofactor>
</comment>
<feature type="domain" description="DDE Tnp4" evidence="3">
    <location>
        <begin position="92"/>
        <end position="174"/>
    </location>
</feature>
<dbReference type="STRING" id="7167.A0A182F482"/>
<name>A0A182F482_ANOAL</name>
<evidence type="ECO:0000259" key="3">
    <source>
        <dbReference type="Pfam" id="PF13359"/>
    </source>
</evidence>
<evidence type="ECO:0000313" key="5">
    <source>
        <dbReference type="Proteomes" id="UP000069272"/>
    </source>
</evidence>
<evidence type="ECO:0000256" key="1">
    <source>
        <dbReference type="ARBA" id="ARBA00001968"/>
    </source>
</evidence>
<keyword evidence="5" id="KW-1185">Reference proteome</keyword>
<dbReference type="InterPro" id="IPR027806">
    <property type="entry name" value="HARBI1_dom"/>
</dbReference>
<organism evidence="4 5">
    <name type="scientific">Anopheles albimanus</name>
    <name type="common">New world malaria mosquito</name>
    <dbReference type="NCBI Taxonomy" id="7167"/>
    <lineage>
        <taxon>Eukaryota</taxon>
        <taxon>Metazoa</taxon>
        <taxon>Ecdysozoa</taxon>
        <taxon>Arthropoda</taxon>
        <taxon>Hexapoda</taxon>
        <taxon>Insecta</taxon>
        <taxon>Pterygota</taxon>
        <taxon>Neoptera</taxon>
        <taxon>Endopterygota</taxon>
        <taxon>Diptera</taxon>
        <taxon>Nematocera</taxon>
        <taxon>Culicoidea</taxon>
        <taxon>Culicidae</taxon>
        <taxon>Anophelinae</taxon>
        <taxon>Anopheles</taxon>
    </lineage>
</organism>
<dbReference type="AlphaFoldDB" id="A0A182F482"/>
<dbReference type="VEuPathDB" id="VectorBase:AALB001272"/>
<sequence length="183" mass="20469">MMVGWMAVLLYRKMKATEQVTKEILSTLYCWELASQPVAMCDKAATDFLNLWGFPNCVGSIDGKHMKIVCPRTHRKNALPAPKALPAKIAATPLILVGDEGFALASYMMRPYARASLGADPRKKLFNSSLSRARRVVENAFGIMAMKWQNFGRAIHCKEETIDTIIQAACCLNNFILQEKKNN</sequence>
<dbReference type="VEuPathDB" id="VectorBase:AALB20_037908"/>
<evidence type="ECO:0000256" key="2">
    <source>
        <dbReference type="ARBA" id="ARBA00022723"/>
    </source>
</evidence>